<keyword evidence="3" id="KW-1185">Reference proteome</keyword>
<dbReference type="RefSeq" id="XP_066082842.1">
    <property type="nucleotide sequence ID" value="XM_066226745.1"/>
</dbReference>
<evidence type="ECO:0000313" key="2">
    <source>
        <dbReference type="EMBL" id="WWD04875.1"/>
    </source>
</evidence>
<feature type="region of interest" description="Disordered" evidence="1">
    <location>
        <begin position="78"/>
        <end position="124"/>
    </location>
</feature>
<dbReference type="GeneID" id="91101750"/>
<proteinExistence type="predicted"/>
<name>A0AAX4KH31_9TREE</name>
<reference evidence="2 3" key="1">
    <citation type="submission" date="2024-01" db="EMBL/GenBank/DDBJ databases">
        <title>Comparative genomics of Cryptococcus and Kwoniella reveals pathogenesis evolution and contrasting modes of karyotype evolution via chromosome fusion or intercentromeric recombination.</title>
        <authorList>
            <person name="Coelho M.A."/>
            <person name="David-Palma M."/>
            <person name="Shea T."/>
            <person name="Bowers K."/>
            <person name="McGinley-Smith S."/>
            <person name="Mohammad A.W."/>
            <person name="Gnirke A."/>
            <person name="Yurkov A.M."/>
            <person name="Nowrousian M."/>
            <person name="Sun S."/>
            <person name="Cuomo C.A."/>
            <person name="Heitman J."/>
        </authorList>
    </citation>
    <scope>NUCLEOTIDE SEQUENCE [LARGE SCALE GENOMIC DNA]</scope>
    <source>
        <strain evidence="2 3">PYCC6329</strain>
    </source>
</reference>
<accession>A0AAX4KH31</accession>
<dbReference type="Proteomes" id="UP001358614">
    <property type="component" value="Chromosome 1"/>
</dbReference>
<dbReference type="KEGG" id="ker:91101750"/>
<sequence length="124" mass="12232">MKYKLFSKTTNISVTDTATQTDVDTGTRARTGTRTAGDYVNSSRLALRVRGGCCSTRGIEYVTILPPTIYLTLWGNQVQDTSRGRSSRSRSGNCGGGGGGSSGGDGGGGGCGGGGGGGGGNGGG</sequence>
<dbReference type="EMBL" id="CP144089">
    <property type="protein sequence ID" value="WWD04875.1"/>
    <property type="molecule type" value="Genomic_DNA"/>
</dbReference>
<feature type="compositionally biased region" description="Gly residues" evidence="1">
    <location>
        <begin position="93"/>
        <end position="124"/>
    </location>
</feature>
<gene>
    <name evidence="2" type="ORF">V865_002946</name>
</gene>
<organism evidence="2 3">
    <name type="scientific">Kwoniella europaea PYCC6329</name>
    <dbReference type="NCBI Taxonomy" id="1423913"/>
    <lineage>
        <taxon>Eukaryota</taxon>
        <taxon>Fungi</taxon>
        <taxon>Dikarya</taxon>
        <taxon>Basidiomycota</taxon>
        <taxon>Agaricomycotina</taxon>
        <taxon>Tremellomycetes</taxon>
        <taxon>Tremellales</taxon>
        <taxon>Cryptococcaceae</taxon>
        <taxon>Kwoniella</taxon>
    </lineage>
</organism>
<evidence type="ECO:0000256" key="1">
    <source>
        <dbReference type="SAM" id="MobiDB-lite"/>
    </source>
</evidence>
<evidence type="ECO:0000313" key="3">
    <source>
        <dbReference type="Proteomes" id="UP001358614"/>
    </source>
</evidence>
<dbReference type="AlphaFoldDB" id="A0AAX4KH31"/>
<protein>
    <submittedName>
        <fullName evidence="2">Uncharacterized protein</fullName>
    </submittedName>
</protein>